<dbReference type="Proteomes" id="UP000076871">
    <property type="component" value="Unassembled WGS sequence"/>
</dbReference>
<dbReference type="InterPro" id="IPR029058">
    <property type="entry name" value="AB_hydrolase_fold"/>
</dbReference>
<keyword evidence="1" id="KW-1133">Transmembrane helix</keyword>
<organism evidence="2 3">
    <name type="scientific">Laetiporus sulphureus 93-53</name>
    <dbReference type="NCBI Taxonomy" id="1314785"/>
    <lineage>
        <taxon>Eukaryota</taxon>
        <taxon>Fungi</taxon>
        <taxon>Dikarya</taxon>
        <taxon>Basidiomycota</taxon>
        <taxon>Agaricomycotina</taxon>
        <taxon>Agaricomycetes</taxon>
        <taxon>Polyporales</taxon>
        <taxon>Laetiporus</taxon>
    </lineage>
</organism>
<dbReference type="AlphaFoldDB" id="A0A165FS58"/>
<keyword evidence="1" id="KW-0472">Membrane</keyword>
<dbReference type="InParanoid" id="A0A165FS58"/>
<dbReference type="OrthoDB" id="6431331at2759"/>
<evidence type="ECO:0000256" key="1">
    <source>
        <dbReference type="SAM" id="Phobius"/>
    </source>
</evidence>
<keyword evidence="3" id="KW-1185">Reference proteome</keyword>
<evidence type="ECO:0008006" key="4">
    <source>
        <dbReference type="Google" id="ProtNLM"/>
    </source>
</evidence>
<keyword evidence="1" id="KW-0812">Transmembrane</keyword>
<dbReference type="PANTHER" id="PTHR37471">
    <property type="entry name" value="UNNAMED PRODUCT"/>
    <property type="match status" value="1"/>
</dbReference>
<reference evidence="2 3" key="1">
    <citation type="journal article" date="2016" name="Mol. Biol. Evol.">
        <title>Comparative Genomics of Early-Diverging Mushroom-Forming Fungi Provides Insights into the Origins of Lignocellulose Decay Capabilities.</title>
        <authorList>
            <person name="Nagy L.G."/>
            <person name="Riley R."/>
            <person name="Tritt A."/>
            <person name="Adam C."/>
            <person name="Daum C."/>
            <person name="Floudas D."/>
            <person name="Sun H."/>
            <person name="Yadav J.S."/>
            <person name="Pangilinan J."/>
            <person name="Larsson K.H."/>
            <person name="Matsuura K."/>
            <person name="Barry K."/>
            <person name="Labutti K."/>
            <person name="Kuo R."/>
            <person name="Ohm R.A."/>
            <person name="Bhattacharya S.S."/>
            <person name="Shirouzu T."/>
            <person name="Yoshinaga Y."/>
            <person name="Martin F.M."/>
            <person name="Grigoriev I.V."/>
            <person name="Hibbett D.S."/>
        </authorList>
    </citation>
    <scope>NUCLEOTIDE SEQUENCE [LARGE SCALE GENOMIC DNA]</scope>
    <source>
        <strain evidence="2 3">93-53</strain>
    </source>
</reference>
<dbReference type="STRING" id="1314785.A0A165FS58"/>
<dbReference type="PANTHER" id="PTHR37471:SF1">
    <property type="entry name" value="AB HYDROLASE-1 DOMAIN-CONTAINING PROTEIN"/>
    <property type="match status" value="1"/>
</dbReference>
<sequence>MGAHSCHLDFAYIRMRAAVLALRLITPLSVAYIVFYYFLCAFSSSWLAWYTLAETLFFFGVYVPRSFLLQKEAQFPLPPSRQERQMLFTRSLPYFCTTDTATGWFYANDPVAKIKKGNLKELLLWAFFNSDLNGLQEEWKQELDEYVAQVEKVIGHELPDGRNDDMKCKAFTRQTVRMTHRPLLLYLMTGVLDFRACLVLWWHGFTHLRVKQWWRCFPLRPYTAFARRSAHPKLGYWYRPHRSATKLPILFLHGVGMGLTPYLPLLCEIVAANPDVGIIAIEDMPISMRITSPHLNREEMLQALTRILDYHDIPSVVVVGHSYGTFLTAHILHDAALSQRVAASMVIDPASLLIFKPDVNHNFFYRSPRTATELFLWYFACQDPDIARGGRRGLFFTDSALWKEDLAGRRVGVVLGGNDLLLDANETWRYLTGQSEPVSEWRKDGLDVLFYPNHGHSETMYTAETRAPIHILLSRLVDRYAKPSK</sequence>
<dbReference type="Gene3D" id="3.40.50.1820">
    <property type="entry name" value="alpha/beta hydrolase"/>
    <property type="match status" value="1"/>
</dbReference>
<accession>A0A165FS58</accession>
<gene>
    <name evidence="2" type="ORF">LAESUDRAFT_742136</name>
</gene>
<name>A0A165FS58_9APHY</name>
<evidence type="ECO:0000313" key="3">
    <source>
        <dbReference type="Proteomes" id="UP000076871"/>
    </source>
</evidence>
<dbReference type="SUPFAM" id="SSF53474">
    <property type="entry name" value="alpha/beta-Hydrolases"/>
    <property type="match status" value="1"/>
</dbReference>
<feature type="transmembrane region" description="Helical" evidence="1">
    <location>
        <begin position="20"/>
        <end position="39"/>
    </location>
</feature>
<feature type="transmembrane region" description="Helical" evidence="1">
    <location>
        <begin position="183"/>
        <end position="202"/>
    </location>
</feature>
<dbReference type="EMBL" id="KV427612">
    <property type="protein sequence ID" value="KZT09341.1"/>
    <property type="molecule type" value="Genomic_DNA"/>
</dbReference>
<protein>
    <recommendedName>
        <fullName evidence="4">AB hydrolase-1 domain-containing protein</fullName>
    </recommendedName>
</protein>
<dbReference type="RefSeq" id="XP_040767081.1">
    <property type="nucleotide sequence ID" value="XM_040911175.1"/>
</dbReference>
<proteinExistence type="predicted"/>
<evidence type="ECO:0000313" key="2">
    <source>
        <dbReference type="EMBL" id="KZT09341.1"/>
    </source>
</evidence>
<dbReference type="GeneID" id="63828204"/>
<feature type="transmembrane region" description="Helical" evidence="1">
    <location>
        <begin position="45"/>
        <end position="63"/>
    </location>
</feature>